<keyword evidence="2" id="KW-0378">Hydrolase</keyword>
<proteinExistence type="inferred from homology"/>
<dbReference type="Gene3D" id="3.60.10.10">
    <property type="entry name" value="Endonuclease/exonuclease/phosphatase"/>
    <property type="match status" value="2"/>
</dbReference>
<evidence type="ECO:0000256" key="1">
    <source>
        <dbReference type="ARBA" id="ARBA00010768"/>
    </source>
</evidence>
<dbReference type="SMART" id="SM00128">
    <property type="entry name" value="IPPc"/>
    <property type="match status" value="1"/>
</dbReference>
<gene>
    <name evidence="5" type="ORF">MTR67_020237</name>
</gene>
<dbReference type="GO" id="GO:0046856">
    <property type="term" value="P:phosphatidylinositol dephosphorylation"/>
    <property type="evidence" value="ECO:0007669"/>
    <property type="project" value="InterPro"/>
</dbReference>
<reference evidence="5" key="1">
    <citation type="submission" date="2023-08" db="EMBL/GenBank/DDBJ databases">
        <title>A de novo genome assembly of Solanum verrucosum Schlechtendal, a Mexican diploid species geographically isolated from the other diploid A-genome species in potato relatives.</title>
        <authorList>
            <person name="Hosaka K."/>
        </authorList>
    </citation>
    <scope>NUCLEOTIDE SEQUENCE</scope>
    <source>
        <tissue evidence="5">Young leaves</tissue>
    </source>
</reference>
<dbReference type="SUPFAM" id="SSF56219">
    <property type="entry name" value="DNase I-like"/>
    <property type="match status" value="1"/>
</dbReference>
<sequence length="722" mass="82404">MRESSRQQHQTQRSWAEKLCFGCTCLQLFWPRLVMRKWLNFSAKDSDYSADPDSDAGSGSGSDSDQEFCDWPRQSGLNDAKDGKVGIDDALPKIRRRKSETFRAQYIDAKEIRVCVGTWNVAGRFPPEDLELDSWLDVNEPADIYVIGFQEVIPLNAGNIFGAEDNRPISVWEDIIRESLNKVSPVNKFKSFSDPPSPSRFRPSEDAPDIEEEIAFESDSGSEEEIVPINEECSDFVEIKDGCVMEDHTIVKNDVAVSNHTWGLEPINEEFQKQFPSSKKLDRLNCFRPDEEEEETGESNLQFAKKLTKTLSGTERIGLCWPEKPLDLLGRHVSERPGSFKSMKSFKASKSFNTYSSFKLTVNGQNRTQSDASLLAGLDLEALINRKRKPSYVRIVSKQMVGVFLSVWVRRGLRKHIQNLNVSTVGVGVMGYIGNKGSVSVSMSIYQTFFCFVCTHLTSGEKEADAVKRNTDVHEIHRRTHFNAFSLIGLPKSIHDHERIIWLGDLNYRINLPYDRTRELISKKDWCKLIEYDQLSKEFKKGRAFDGWSEGTLNFPPTYKYEVNSEKYCGEDPKAGRRNPACVALVLMTSKGLGYSPWHHPLQFFFIDEEVPQLVGYPTVKKQGHPLIWVLKGLNFLCDRILSFGKGIRQLRYGRSELKFSDHRPVSATYMVEVEVFSPRKLQRALTLTDAEIAKEEIVTNMGLENGMSRFISDQGESYWMR</sequence>
<organism evidence="5 6">
    <name type="scientific">Solanum verrucosum</name>
    <dbReference type="NCBI Taxonomy" id="315347"/>
    <lineage>
        <taxon>Eukaryota</taxon>
        <taxon>Viridiplantae</taxon>
        <taxon>Streptophyta</taxon>
        <taxon>Embryophyta</taxon>
        <taxon>Tracheophyta</taxon>
        <taxon>Spermatophyta</taxon>
        <taxon>Magnoliopsida</taxon>
        <taxon>eudicotyledons</taxon>
        <taxon>Gunneridae</taxon>
        <taxon>Pentapetalae</taxon>
        <taxon>asterids</taxon>
        <taxon>lamiids</taxon>
        <taxon>Solanales</taxon>
        <taxon>Solanaceae</taxon>
        <taxon>Solanoideae</taxon>
        <taxon>Solaneae</taxon>
        <taxon>Solanum</taxon>
    </lineage>
</organism>
<dbReference type="Pfam" id="PF22669">
    <property type="entry name" value="Exo_endo_phos2"/>
    <property type="match status" value="2"/>
</dbReference>
<dbReference type="InterPro" id="IPR036691">
    <property type="entry name" value="Endo/exonu/phosph_ase_sf"/>
</dbReference>
<dbReference type="GO" id="GO:0034485">
    <property type="term" value="F:phosphatidylinositol-3,4,5-trisphosphate 5-phosphatase activity"/>
    <property type="evidence" value="ECO:0007669"/>
    <property type="project" value="TreeGrafter"/>
</dbReference>
<dbReference type="Proteomes" id="UP001234989">
    <property type="component" value="Chromosome 4"/>
</dbReference>
<keyword evidence="6" id="KW-1185">Reference proteome</keyword>
<dbReference type="GO" id="GO:0004439">
    <property type="term" value="F:phosphatidylinositol-4,5-bisphosphate 5-phosphatase activity"/>
    <property type="evidence" value="ECO:0007669"/>
    <property type="project" value="TreeGrafter"/>
</dbReference>
<dbReference type="GO" id="GO:0004445">
    <property type="term" value="F:inositol-polyphosphate 5-phosphatase activity"/>
    <property type="evidence" value="ECO:0007669"/>
    <property type="project" value="InterPro"/>
</dbReference>
<dbReference type="InterPro" id="IPR045849">
    <property type="entry name" value="IP5P_plant"/>
</dbReference>
<name>A0AAF0QQ89_SOLVR</name>
<evidence type="ECO:0000256" key="3">
    <source>
        <dbReference type="SAM" id="MobiDB-lite"/>
    </source>
</evidence>
<dbReference type="InterPro" id="IPR000300">
    <property type="entry name" value="IPPc"/>
</dbReference>
<dbReference type="PANTHER" id="PTHR45666:SF5">
    <property type="entry name" value="TYPE IV INOSITOL POLYPHOSPHATE 5-PHOSPHATASE 3"/>
    <property type="match status" value="1"/>
</dbReference>
<dbReference type="EMBL" id="CP133615">
    <property type="protein sequence ID" value="WMV26852.1"/>
    <property type="molecule type" value="Genomic_DNA"/>
</dbReference>
<dbReference type="AlphaFoldDB" id="A0AAF0QQ89"/>
<evidence type="ECO:0000313" key="5">
    <source>
        <dbReference type="EMBL" id="WMV26852.1"/>
    </source>
</evidence>
<protein>
    <recommendedName>
        <fullName evidence="4">Inositol polyphosphate-related phosphatase domain-containing protein</fullName>
    </recommendedName>
</protein>
<evidence type="ECO:0000259" key="4">
    <source>
        <dbReference type="SMART" id="SM00128"/>
    </source>
</evidence>
<feature type="region of interest" description="Disordered" evidence="3">
    <location>
        <begin position="46"/>
        <end position="83"/>
    </location>
</feature>
<comment type="similarity">
    <text evidence="1">Belongs to the inositol polyphosphate 5-phosphatase family.</text>
</comment>
<evidence type="ECO:0000256" key="2">
    <source>
        <dbReference type="ARBA" id="ARBA00022801"/>
    </source>
</evidence>
<evidence type="ECO:0000313" key="6">
    <source>
        <dbReference type="Proteomes" id="UP001234989"/>
    </source>
</evidence>
<dbReference type="PANTHER" id="PTHR45666">
    <property type="entry name" value="TYPE IV INOSITOL POLYPHOSPHATE 5-PHOSPHATASE 9"/>
    <property type="match status" value="1"/>
</dbReference>
<accession>A0AAF0QQ89</accession>
<feature type="domain" description="Inositol polyphosphate-related phosphatase" evidence="4">
    <location>
        <begin position="253"/>
        <end position="678"/>
    </location>
</feature>
<dbReference type="FunFam" id="3.60.10.10:FF:000014">
    <property type="entry name" value="Type I inositol polyphosphate 5-phosphatase 1"/>
    <property type="match status" value="1"/>
</dbReference>